<name>F2L3A6_THEU7</name>
<proteinExistence type="predicted"/>
<dbReference type="EMBL" id="CP002590">
    <property type="protein sequence ID" value="AEA11965.1"/>
    <property type="molecule type" value="Genomic_DNA"/>
</dbReference>
<dbReference type="AlphaFoldDB" id="F2L3A6"/>
<protein>
    <recommendedName>
        <fullName evidence="3">Metal-binding protein</fullName>
    </recommendedName>
</protein>
<accession>F2L3A6</accession>
<organism evidence="1 2">
    <name type="scientific">Thermoproteus uzoniensis (strain 768-20)</name>
    <dbReference type="NCBI Taxonomy" id="999630"/>
    <lineage>
        <taxon>Archaea</taxon>
        <taxon>Thermoproteota</taxon>
        <taxon>Thermoprotei</taxon>
        <taxon>Thermoproteales</taxon>
        <taxon>Thermoproteaceae</taxon>
        <taxon>Thermoproteus</taxon>
    </lineage>
</organism>
<dbReference type="KEGG" id="tuz:TUZN_0469"/>
<keyword evidence="2" id="KW-1185">Reference proteome</keyword>
<reference evidence="1 2" key="1">
    <citation type="journal article" date="2011" name="J. Bacteriol.">
        <title>Complete genome sequence of the thermoacidophilic crenarchaeon Thermoproteus uzoniensis 768-20.</title>
        <authorList>
            <person name="Mardanov A.V."/>
            <person name="Gumerov V.M."/>
            <person name="Beletsky A.V."/>
            <person name="Prokofeva M.I."/>
            <person name="Bonch-Osmolovskaya E.A."/>
            <person name="Ravin N.V."/>
            <person name="Skryabin K.G."/>
        </authorList>
    </citation>
    <scope>NUCLEOTIDE SEQUENCE [LARGE SCALE GENOMIC DNA]</scope>
    <source>
        <strain evidence="1 2">768-20</strain>
    </source>
</reference>
<evidence type="ECO:0008006" key="3">
    <source>
        <dbReference type="Google" id="ProtNLM"/>
    </source>
</evidence>
<dbReference type="Proteomes" id="UP000008138">
    <property type="component" value="Chromosome"/>
</dbReference>
<reference key="2">
    <citation type="submission" date="2011-03" db="EMBL/GenBank/DDBJ databases">
        <title>Complete genome sequence of the thermoacidophilic crenarchaeon Thermoproteus uzoniensis 768-20.</title>
        <authorList>
            <person name="Mardanov A.V."/>
            <person name="Gumerov V.M."/>
            <person name="Beletsky A.V."/>
            <person name="Prokofeva M.I."/>
            <person name="Bonch-Osmolovskaya E.A."/>
            <person name="Ravin N.V."/>
            <person name="Skryabin K.G."/>
        </authorList>
    </citation>
    <scope>NUCLEOTIDE SEQUENCE</scope>
    <source>
        <strain>768-20</strain>
    </source>
</reference>
<dbReference type="OrthoDB" id="30921at2157"/>
<sequence>MYRSTADGTRCILIPPEEWRISRAQLEKYCNNGGSGCSIYARYMSARGKS</sequence>
<gene>
    <name evidence="1" type="ordered locus">TUZN_0469</name>
</gene>
<dbReference type="HOGENOM" id="CLU_3057335_0_0_2"/>
<evidence type="ECO:0000313" key="1">
    <source>
        <dbReference type="EMBL" id="AEA11965.1"/>
    </source>
</evidence>
<evidence type="ECO:0000313" key="2">
    <source>
        <dbReference type="Proteomes" id="UP000008138"/>
    </source>
</evidence>
<dbReference type="eggNOG" id="arCOG10118">
    <property type="taxonomic scope" value="Archaea"/>
</dbReference>